<evidence type="ECO:0000256" key="1">
    <source>
        <dbReference type="SAM" id="Phobius"/>
    </source>
</evidence>
<dbReference type="RefSeq" id="WP_284187575.1">
    <property type="nucleotide sequence ID" value="NZ_BSPX01000021.1"/>
</dbReference>
<feature type="transmembrane region" description="Helical" evidence="1">
    <location>
        <begin position="16"/>
        <end position="39"/>
    </location>
</feature>
<proteinExistence type="predicted"/>
<feature type="transmembrane region" description="Helical" evidence="1">
    <location>
        <begin position="124"/>
        <end position="146"/>
    </location>
</feature>
<keyword evidence="1" id="KW-0812">Transmembrane</keyword>
<evidence type="ECO:0000313" key="3">
    <source>
        <dbReference type="Proteomes" id="UP001157167"/>
    </source>
</evidence>
<organism evidence="2 3">
    <name type="scientific">Zoogloea oryzae</name>
    <dbReference type="NCBI Taxonomy" id="310767"/>
    <lineage>
        <taxon>Bacteria</taxon>
        <taxon>Pseudomonadati</taxon>
        <taxon>Pseudomonadota</taxon>
        <taxon>Betaproteobacteria</taxon>
        <taxon>Rhodocyclales</taxon>
        <taxon>Zoogloeaceae</taxon>
        <taxon>Zoogloea</taxon>
    </lineage>
</organism>
<keyword evidence="1" id="KW-0472">Membrane</keyword>
<dbReference type="Proteomes" id="UP001157167">
    <property type="component" value="Unassembled WGS sequence"/>
</dbReference>
<keyword evidence="3" id="KW-1185">Reference proteome</keyword>
<accession>A0ABQ6FAC5</accession>
<feature type="transmembrane region" description="Helical" evidence="1">
    <location>
        <begin position="51"/>
        <end position="72"/>
    </location>
</feature>
<protein>
    <recommendedName>
        <fullName evidence="4">DUF2269 family protein</fullName>
    </recommendedName>
</protein>
<evidence type="ECO:0000313" key="2">
    <source>
        <dbReference type="EMBL" id="GLT22244.1"/>
    </source>
</evidence>
<name>A0ABQ6FAC5_9RHOO</name>
<keyword evidence="1" id="KW-1133">Transmembrane helix</keyword>
<feature type="transmembrane region" description="Helical" evidence="1">
    <location>
        <begin position="152"/>
        <end position="177"/>
    </location>
</feature>
<reference evidence="3" key="1">
    <citation type="journal article" date="2019" name="Int. J. Syst. Evol. Microbiol.">
        <title>The Global Catalogue of Microorganisms (GCM) 10K type strain sequencing project: providing services to taxonomists for standard genome sequencing and annotation.</title>
        <authorList>
            <consortium name="The Broad Institute Genomics Platform"/>
            <consortium name="The Broad Institute Genome Sequencing Center for Infectious Disease"/>
            <person name="Wu L."/>
            <person name="Ma J."/>
        </authorList>
    </citation>
    <scope>NUCLEOTIDE SEQUENCE [LARGE SCALE GENOMIC DNA]</scope>
    <source>
        <strain evidence="3">NBRC 102407</strain>
    </source>
</reference>
<feature type="transmembrane region" description="Helical" evidence="1">
    <location>
        <begin position="92"/>
        <end position="112"/>
    </location>
</feature>
<evidence type="ECO:0008006" key="4">
    <source>
        <dbReference type="Google" id="ProtNLM"/>
    </source>
</evidence>
<gene>
    <name evidence="2" type="ORF">GCM10007933_17030</name>
</gene>
<dbReference type="EMBL" id="BSPX01000021">
    <property type="protein sequence ID" value="GLT22244.1"/>
    <property type="molecule type" value="Genomic_DNA"/>
</dbReference>
<comment type="caution">
    <text evidence="2">The sequence shown here is derived from an EMBL/GenBank/DDBJ whole genome shotgun (WGS) entry which is preliminary data.</text>
</comment>
<sequence>MELTIDPVATSRMFMIYLHLLALAGAASAVAIGDYAIFGRERIDSGLLQRAAVFATIALAVLWATGVAIVVLDLGLDFDALLGKPKLLAKLTVVAVLTINSLALHLVAFPTFRSSHDDALKAATLPSVFGAISASSWIYAAFIGVAKPLTNAFGYSGFIALFIVILVCAVTMAVVLVRPRLASRLGGNVQPIRAVLAA</sequence>